<name>A0ACC0CF11_CATRO</name>
<evidence type="ECO:0000313" key="2">
    <source>
        <dbReference type="Proteomes" id="UP001060085"/>
    </source>
</evidence>
<gene>
    <name evidence="1" type="ORF">M9H77_04616</name>
</gene>
<organism evidence="1 2">
    <name type="scientific">Catharanthus roseus</name>
    <name type="common">Madagascar periwinkle</name>
    <name type="synonym">Vinca rosea</name>
    <dbReference type="NCBI Taxonomy" id="4058"/>
    <lineage>
        <taxon>Eukaryota</taxon>
        <taxon>Viridiplantae</taxon>
        <taxon>Streptophyta</taxon>
        <taxon>Embryophyta</taxon>
        <taxon>Tracheophyta</taxon>
        <taxon>Spermatophyta</taxon>
        <taxon>Magnoliopsida</taxon>
        <taxon>eudicotyledons</taxon>
        <taxon>Gunneridae</taxon>
        <taxon>Pentapetalae</taxon>
        <taxon>asterids</taxon>
        <taxon>lamiids</taxon>
        <taxon>Gentianales</taxon>
        <taxon>Apocynaceae</taxon>
        <taxon>Rauvolfioideae</taxon>
        <taxon>Vinceae</taxon>
        <taxon>Catharanthinae</taxon>
        <taxon>Catharanthus</taxon>
    </lineage>
</organism>
<reference evidence="2" key="1">
    <citation type="journal article" date="2023" name="Nat. Plants">
        <title>Single-cell RNA sequencing provides a high-resolution roadmap for understanding the multicellular compartmentation of specialized metabolism.</title>
        <authorList>
            <person name="Sun S."/>
            <person name="Shen X."/>
            <person name="Li Y."/>
            <person name="Li Y."/>
            <person name="Wang S."/>
            <person name="Li R."/>
            <person name="Zhang H."/>
            <person name="Shen G."/>
            <person name="Guo B."/>
            <person name="Wei J."/>
            <person name="Xu J."/>
            <person name="St-Pierre B."/>
            <person name="Chen S."/>
            <person name="Sun C."/>
        </authorList>
    </citation>
    <scope>NUCLEOTIDE SEQUENCE [LARGE SCALE GENOMIC DNA]</scope>
</reference>
<keyword evidence="2" id="KW-1185">Reference proteome</keyword>
<dbReference type="Proteomes" id="UP001060085">
    <property type="component" value="Linkage Group LG01"/>
</dbReference>
<accession>A0ACC0CF11</accession>
<sequence>MILNRFESLRFKLDEETVTVPRRIFLNVEFVKHAVSLVIERLAELLIEQPIQKIDFLKKVPRQVERLKTLLVDMQCFLKYAEEKQDDDPRIRNWVSQIRLAAYDAEDVIETFIVKIESLKSKGLFKRFRRLLFLDRLGKDIEHILARIHDIDKSRHTFGIKNVGERRTTRDEELRKLRQSSPFTEDTDLVGLEDKTDSLVEQLVGGDKHRRLVSVVGMPGVGKTTLARKVFNHTRVRSHFDCSAWVYISENCNFREVLGGIIKQLETPTNELLVSLELMQQADLERMLRLKLEGKRYLIVLDDVWEVEVWDCLAGAFPDVGNGSRLLLTSRYENVPQHADPHSIPYKMETLNQNDSWKLFLMKTFGEVNASCPPNLEVIGRRIMCRCGGLPLAITVIGCLLRGISNSESGWQRVLDTISSHLSSGRKPVSAILELSYNDLPRELKSCFLYFACFPEDFEIPTQKLLHLWIAEGLIQPKGAEILEDIAANCLDMLINRNLVQVVALKDDEMVKSCRVHDLLRELAITKAREEILLEKHDLGESQPSAKCRHLALHCRSLSHNYIKHPIPHLRSMLFFKLDGVGPEFHIDLTSFKLLRVLDLENTISKSLPKEIGTLSLLRYLGLRKIRIFKLPVSVGFLSRLQVLDIRARRTTVKVPNIVWKLENLRHLYMDKVQLDEPLKFENLRALQTLTNIHARDLMHNNLMTLTSLRKLGVEVDHGSNIDDICSRISKLGKLRSLCLLMGKRNPSLIGLSNIPQLTKLKLKRPLDMLPGHDHFPSNLSHLYLVSTVLQEDPMPILEKLQHLSVLKLKMAYNGRELQISAKGFVQLKVLELDRMYNLFFLNIGEGAMPDLRCLKITNCYKLNVPSERLKSMTTIRKLDITGVGVQWCPSTGRMTRQQNLHDSIPGGFISSRRVVVMIDADNCPAYFFQAVERLRNELETMHCFLRDADENKNKDERIRSWVSQIRAAAYDSEDIIETYLHEFQSQNPARFLTKMVHKVTKVGTLNKLGKEIESNRCDLPCTQGRIRDIADRCERLGIKNLGEGSSGRTKELQLLRRSPPLTKDKDVVGLEEKTRFLIS</sequence>
<proteinExistence type="predicted"/>
<comment type="caution">
    <text evidence="1">The sequence shown here is derived from an EMBL/GenBank/DDBJ whole genome shotgun (WGS) entry which is preliminary data.</text>
</comment>
<protein>
    <submittedName>
        <fullName evidence="1">Uncharacterized protein</fullName>
    </submittedName>
</protein>
<evidence type="ECO:0000313" key="1">
    <source>
        <dbReference type="EMBL" id="KAI5683388.1"/>
    </source>
</evidence>
<dbReference type="EMBL" id="CM044701">
    <property type="protein sequence ID" value="KAI5683388.1"/>
    <property type="molecule type" value="Genomic_DNA"/>
</dbReference>